<comment type="caution">
    <text evidence="2">The sequence shown here is derived from an EMBL/GenBank/DDBJ whole genome shotgun (WGS) entry which is preliminary data.</text>
</comment>
<feature type="domain" description="HTH cro/C1-type" evidence="1">
    <location>
        <begin position="14"/>
        <end position="43"/>
    </location>
</feature>
<dbReference type="SUPFAM" id="SSF47413">
    <property type="entry name" value="lambda repressor-like DNA-binding domains"/>
    <property type="match status" value="1"/>
</dbReference>
<gene>
    <name evidence="2" type="ORF">D3P08_03800</name>
</gene>
<accession>A0A3A1VEE7</accession>
<dbReference type="Proteomes" id="UP000266482">
    <property type="component" value="Unassembled WGS sequence"/>
</dbReference>
<dbReference type="InterPro" id="IPR001387">
    <property type="entry name" value="Cro/C1-type_HTH"/>
</dbReference>
<evidence type="ECO:0000313" key="3">
    <source>
        <dbReference type="Proteomes" id="UP000266482"/>
    </source>
</evidence>
<organism evidence="2 3">
    <name type="scientific">Paenibacillus nanensis</name>
    <dbReference type="NCBI Taxonomy" id="393251"/>
    <lineage>
        <taxon>Bacteria</taxon>
        <taxon>Bacillati</taxon>
        <taxon>Bacillota</taxon>
        <taxon>Bacilli</taxon>
        <taxon>Bacillales</taxon>
        <taxon>Paenibacillaceae</taxon>
        <taxon>Paenibacillus</taxon>
    </lineage>
</organism>
<evidence type="ECO:0000313" key="2">
    <source>
        <dbReference type="EMBL" id="RIX59289.1"/>
    </source>
</evidence>
<dbReference type="Gene3D" id="1.10.260.40">
    <property type="entry name" value="lambda repressor-like DNA-binding domains"/>
    <property type="match status" value="1"/>
</dbReference>
<name>A0A3A1VEE7_9BACL</name>
<evidence type="ECO:0000259" key="1">
    <source>
        <dbReference type="PROSITE" id="PS50943"/>
    </source>
</evidence>
<dbReference type="RefSeq" id="WP_119598120.1">
    <property type="nucleotide sequence ID" value="NZ_QXQA01000002.1"/>
</dbReference>
<proteinExistence type="predicted"/>
<dbReference type="GO" id="GO:0003677">
    <property type="term" value="F:DNA binding"/>
    <property type="evidence" value="ECO:0007669"/>
    <property type="project" value="InterPro"/>
</dbReference>
<dbReference type="OrthoDB" id="9805856at2"/>
<reference evidence="2 3" key="1">
    <citation type="submission" date="2018-09" db="EMBL/GenBank/DDBJ databases">
        <title>Paenibacillus aracenensis nov. sp. isolated from a cave in southern Spain.</title>
        <authorList>
            <person name="Jurado V."/>
            <person name="Gutierrez-Patricio S."/>
            <person name="Gonzalez-Pimentel J.L."/>
            <person name="Miller A.Z."/>
            <person name="Laiz L."/>
            <person name="Saiz-Jimenez C."/>
        </authorList>
    </citation>
    <scope>NUCLEOTIDE SEQUENCE [LARGE SCALE GENOMIC DNA]</scope>
    <source>
        <strain evidence="2 3">DSM 22867</strain>
    </source>
</reference>
<dbReference type="InterPro" id="IPR010982">
    <property type="entry name" value="Lambda_DNA-bd_dom_sf"/>
</dbReference>
<sequence>MDQEQHHIEITRKLKNAREQKKLTQLEVEKLTSINHKTLSGYEIM</sequence>
<dbReference type="AlphaFoldDB" id="A0A3A1VEE7"/>
<dbReference type="PROSITE" id="PS50943">
    <property type="entry name" value="HTH_CROC1"/>
    <property type="match status" value="1"/>
</dbReference>
<protein>
    <submittedName>
        <fullName evidence="2">XRE family transcriptional regulator</fullName>
    </submittedName>
</protein>
<dbReference type="EMBL" id="QXQA01000002">
    <property type="protein sequence ID" value="RIX59289.1"/>
    <property type="molecule type" value="Genomic_DNA"/>
</dbReference>
<dbReference type="CDD" id="cd00093">
    <property type="entry name" value="HTH_XRE"/>
    <property type="match status" value="1"/>
</dbReference>
<keyword evidence="3" id="KW-1185">Reference proteome</keyword>